<feature type="transmembrane region" description="Helical" evidence="3">
    <location>
        <begin position="215"/>
        <end position="236"/>
    </location>
</feature>
<evidence type="ECO:0000313" key="5">
    <source>
        <dbReference type="Proteomes" id="UP001165160"/>
    </source>
</evidence>
<feature type="transmembrane region" description="Helical" evidence="3">
    <location>
        <begin position="770"/>
        <end position="791"/>
    </location>
</feature>
<feature type="coiled-coil region" evidence="1">
    <location>
        <begin position="407"/>
        <end position="434"/>
    </location>
</feature>
<feature type="compositionally biased region" description="Basic and acidic residues" evidence="2">
    <location>
        <begin position="586"/>
        <end position="614"/>
    </location>
</feature>
<dbReference type="AlphaFoldDB" id="A0A9W7ET68"/>
<name>A0A9W7ET68_9STRA</name>
<keyword evidence="1" id="KW-0175">Coiled coil</keyword>
<feature type="transmembrane region" description="Helical" evidence="3">
    <location>
        <begin position="1014"/>
        <end position="1039"/>
    </location>
</feature>
<evidence type="ECO:0000313" key="4">
    <source>
        <dbReference type="EMBL" id="GMH89030.1"/>
    </source>
</evidence>
<dbReference type="EMBL" id="BRXX01000089">
    <property type="protein sequence ID" value="GMH89030.1"/>
    <property type="molecule type" value="Genomic_DNA"/>
</dbReference>
<feature type="compositionally biased region" description="Polar residues" evidence="2">
    <location>
        <begin position="70"/>
        <end position="79"/>
    </location>
</feature>
<feature type="transmembrane region" description="Helical" evidence="3">
    <location>
        <begin position="257"/>
        <end position="277"/>
    </location>
</feature>
<keyword evidence="3" id="KW-0472">Membrane</keyword>
<evidence type="ECO:0000256" key="2">
    <source>
        <dbReference type="SAM" id="MobiDB-lite"/>
    </source>
</evidence>
<dbReference type="CDD" id="cd04508">
    <property type="entry name" value="Tudor_SF"/>
    <property type="match status" value="3"/>
</dbReference>
<feature type="compositionally biased region" description="Low complexity" evidence="2">
    <location>
        <begin position="9"/>
        <end position="25"/>
    </location>
</feature>
<dbReference type="Gene3D" id="2.30.30.140">
    <property type="match status" value="3"/>
</dbReference>
<organism evidence="4 5">
    <name type="scientific">Triparma verrucosa</name>
    <dbReference type="NCBI Taxonomy" id="1606542"/>
    <lineage>
        <taxon>Eukaryota</taxon>
        <taxon>Sar</taxon>
        <taxon>Stramenopiles</taxon>
        <taxon>Ochrophyta</taxon>
        <taxon>Bolidophyceae</taxon>
        <taxon>Parmales</taxon>
        <taxon>Triparmaceae</taxon>
        <taxon>Triparma</taxon>
    </lineage>
</organism>
<reference evidence="5" key="1">
    <citation type="journal article" date="2023" name="Commun. Biol.">
        <title>Genome analysis of Parmales, the sister group of diatoms, reveals the evolutionary specialization of diatoms from phago-mixotrophs to photoautotrophs.</title>
        <authorList>
            <person name="Ban H."/>
            <person name="Sato S."/>
            <person name="Yoshikawa S."/>
            <person name="Yamada K."/>
            <person name="Nakamura Y."/>
            <person name="Ichinomiya M."/>
            <person name="Sato N."/>
            <person name="Blanc-Mathieu R."/>
            <person name="Endo H."/>
            <person name="Kuwata A."/>
            <person name="Ogata H."/>
        </authorList>
    </citation>
    <scope>NUCLEOTIDE SEQUENCE [LARGE SCALE GENOMIC DNA]</scope>
    <source>
        <strain evidence="5">NIES 3699</strain>
    </source>
</reference>
<feature type="region of interest" description="Disordered" evidence="2">
    <location>
        <begin position="586"/>
        <end position="646"/>
    </location>
</feature>
<feature type="transmembrane region" description="Helical" evidence="3">
    <location>
        <begin position="190"/>
        <end position="209"/>
    </location>
</feature>
<feature type="transmembrane region" description="Helical" evidence="3">
    <location>
        <begin position="352"/>
        <end position="373"/>
    </location>
</feature>
<comment type="caution">
    <text evidence="4">The sequence shown here is derived from an EMBL/GenBank/DDBJ whole genome shotgun (WGS) entry which is preliminary data.</text>
</comment>
<feature type="transmembrane region" description="Helical" evidence="3">
    <location>
        <begin position="385"/>
        <end position="409"/>
    </location>
</feature>
<keyword evidence="3" id="KW-0812">Transmembrane</keyword>
<feature type="transmembrane region" description="Helical" evidence="3">
    <location>
        <begin position="119"/>
        <end position="140"/>
    </location>
</feature>
<gene>
    <name evidence="4" type="ORF">TrVE_jg13185</name>
</gene>
<evidence type="ECO:0000256" key="3">
    <source>
        <dbReference type="SAM" id="Phobius"/>
    </source>
</evidence>
<proteinExistence type="predicted"/>
<feature type="transmembrane region" description="Helical" evidence="3">
    <location>
        <begin position="309"/>
        <end position="331"/>
    </location>
</feature>
<accession>A0A9W7ET68</accession>
<protein>
    <submittedName>
        <fullName evidence="4">Uncharacterized protein</fullName>
    </submittedName>
</protein>
<dbReference type="Proteomes" id="UP001165160">
    <property type="component" value="Unassembled WGS sequence"/>
</dbReference>
<feature type="transmembrane region" description="Helical" evidence="3">
    <location>
        <begin position="982"/>
        <end position="1002"/>
    </location>
</feature>
<keyword evidence="5" id="KW-1185">Reference proteome</keyword>
<evidence type="ECO:0000256" key="1">
    <source>
        <dbReference type="SAM" id="Coils"/>
    </source>
</evidence>
<keyword evidence="3" id="KW-1133">Transmembrane helix</keyword>
<feature type="region of interest" description="Disordered" evidence="2">
    <location>
        <begin position="1"/>
        <end position="83"/>
    </location>
</feature>
<feature type="transmembrane region" description="Helical" evidence="3">
    <location>
        <begin position="160"/>
        <end position="178"/>
    </location>
</feature>
<sequence length="1104" mass="124010">MPPRTLNRSTSKGKGSSSTEMSSKMAKTATTKPSMFSLKREMSTTLSRSQIDEGGAGSKKKASVAERSPPETSGSSQNPIHEAPGGKALWGRLKAVSNLVPLHTSHRSLRVPVTGCHTLYSVLTFCVSSLFPLLHLHAYLDEHYQLTNKNYGLMKFEEFWSFNFTPLTFWALLISFMLQPCNKSKWHKAMLTVQYIVYSFSFTTSYFNFFGRSVVMLIITIFLLVLLLFATLKVRSIVASLEKRGPKKLSEFLSKSVIYKGLLLGSIKLTFLVFTSIKCETELWEEEEKSDLEHPWRACNRTLYSQTGLGIMIIIYLTLTVLSGIASTSVLEDHTVNLKKAWTMDMDFAESVQCCGISLSTFLAIYLAGNYGAEGDFRSELDRNLIYLAAWIGSLSLLFSQIPAAFKVWKEQESEKLKQEISALKAENAKLKAYLDFPPKETRIPEESVKGPKVKAEDLVKKETPKYFVEGLKVEARYGGKSEYMPGKITRVHKNGSVDIDYGTELSVEKEDDRTLDASSIELSVGLEVEVKYSGKSEYIPAKITHIRENGTVDIKYDNELNVKKELVRTYTDKLEAENAKLEAENAKLKAKLDPPPEEPPKKEETRIQKDSVKNAKLKLKAKLLSEEPPKQEETRTKESFKGPKVEAEDLVKNETPEYFVEGLKVEAKYRGKSEFIPGKIARVHEDGTVDIDYCTEVRVKPEDVRTLDASPFEPTVGLEVEVRSGKPEYVRGKITVVHEDGTVDVKYEKEKSLNNVSPEFVRTLEASSFWTTIAILITSLQSTLIIAGTITLDDFYTTLSTALFPFTAVLVFGAWFCQPQRKSRKEMYLHFASYAYVGEGSNLIWALRLDDLPQAGYHLGRAVLWTLIFVMVFKIRDFLNDLEPKKLEEFLRSTICDKGLATLSLLLFLTFRTTKCAVEEGSLSECAVTAKCSTWISIYLLFGWLALIVDGSVPDELTPDFNLTWEKIARTRGVGIKTRQIFQGVLALITIACGNFLFSLMSINSNDEDVATTIFAVGIVGGSFAFLVVVIELSCAFAQREELNKELKWLDEDVDGPQRTVRAISETVKSYSNSFNLEDPSTIEEGSVRVRENPNIIKEVWSG</sequence>
<feature type="compositionally biased region" description="Basic and acidic residues" evidence="2">
    <location>
        <begin position="624"/>
        <end position="646"/>
    </location>
</feature>
<feature type="transmembrane region" description="Helical" evidence="3">
    <location>
        <begin position="797"/>
        <end position="817"/>
    </location>
</feature>